<evidence type="ECO:0000313" key="2">
    <source>
        <dbReference type="Proteomes" id="UP000516380"/>
    </source>
</evidence>
<organism evidence="1 2">
    <name type="scientific">Mycobacterium kansasii</name>
    <dbReference type="NCBI Taxonomy" id="1768"/>
    <lineage>
        <taxon>Bacteria</taxon>
        <taxon>Bacillati</taxon>
        <taxon>Actinomycetota</taxon>
        <taxon>Actinomycetes</taxon>
        <taxon>Mycobacteriales</taxon>
        <taxon>Mycobacteriaceae</taxon>
        <taxon>Mycobacterium</taxon>
    </lineage>
</organism>
<dbReference type="Proteomes" id="UP000516380">
    <property type="component" value="Chromosome"/>
</dbReference>
<keyword evidence="2" id="KW-1185">Reference proteome</keyword>
<dbReference type="EMBL" id="AP023343">
    <property type="protein sequence ID" value="BCI87551.1"/>
    <property type="molecule type" value="Genomic_DNA"/>
</dbReference>
<name>A0A7G1I961_MYCKA</name>
<gene>
    <name evidence="1" type="ORF">NIIDMKKI_27570</name>
</gene>
<proteinExistence type="predicted"/>
<sequence length="72" mass="7589">MQDITGKTEQPAAALGFGHLVDGEAQSVQVLDQVGPPAWISDSGSFQRFEVERVGRVGESDTYPSVPAADAD</sequence>
<dbReference type="AlphaFoldDB" id="A0A7G1I961"/>
<protein>
    <submittedName>
        <fullName evidence="1">Uncharacterized protein</fullName>
    </submittedName>
</protein>
<accession>A0A7G1I961</accession>
<reference evidence="1 2" key="1">
    <citation type="submission" date="2020-07" db="EMBL/GenBank/DDBJ databases">
        <title>Mycobacterium kansasii (former subtype) with zoonotic potential isolated from diseased indoor pet cat, Japan.</title>
        <authorList>
            <person name="Fukano H."/>
            <person name="Terazono T."/>
            <person name="Hoshino Y."/>
        </authorList>
    </citation>
    <scope>NUCLEOTIDE SEQUENCE [LARGE SCALE GENOMIC DNA]</scope>
    <source>
        <strain evidence="1 2">Kuro-I</strain>
    </source>
</reference>
<evidence type="ECO:0000313" key="1">
    <source>
        <dbReference type="EMBL" id="BCI87551.1"/>
    </source>
</evidence>